<feature type="region of interest" description="Disordered" evidence="1">
    <location>
        <begin position="165"/>
        <end position="289"/>
    </location>
</feature>
<feature type="compositionally biased region" description="Basic and acidic residues" evidence="1">
    <location>
        <begin position="53"/>
        <end position="65"/>
    </location>
</feature>
<feature type="compositionally biased region" description="Basic and acidic residues" evidence="1">
    <location>
        <begin position="245"/>
        <end position="256"/>
    </location>
</feature>
<feature type="compositionally biased region" description="Basic and acidic residues" evidence="1">
    <location>
        <begin position="25"/>
        <end position="46"/>
    </location>
</feature>
<gene>
    <name evidence="2" type="ORF">C8F04DRAFT_1299228</name>
</gene>
<comment type="caution">
    <text evidence="2">The sequence shown here is derived from an EMBL/GenBank/DDBJ whole genome shotgun (WGS) entry which is preliminary data.</text>
</comment>
<dbReference type="Proteomes" id="UP001218188">
    <property type="component" value="Unassembled WGS sequence"/>
</dbReference>
<feature type="region of interest" description="Disordered" evidence="1">
    <location>
        <begin position="1"/>
        <end position="79"/>
    </location>
</feature>
<evidence type="ECO:0000313" key="3">
    <source>
        <dbReference type="Proteomes" id="UP001218188"/>
    </source>
</evidence>
<evidence type="ECO:0000313" key="2">
    <source>
        <dbReference type="EMBL" id="KAJ7041733.1"/>
    </source>
</evidence>
<dbReference type="EMBL" id="JARJCM010000015">
    <property type="protein sequence ID" value="KAJ7041733.1"/>
    <property type="molecule type" value="Genomic_DNA"/>
</dbReference>
<dbReference type="AlphaFoldDB" id="A0AAD6TCC1"/>
<feature type="compositionally biased region" description="Basic and acidic residues" evidence="1">
    <location>
        <begin position="190"/>
        <end position="238"/>
    </location>
</feature>
<organism evidence="2 3">
    <name type="scientific">Mycena alexandri</name>
    <dbReference type="NCBI Taxonomy" id="1745969"/>
    <lineage>
        <taxon>Eukaryota</taxon>
        <taxon>Fungi</taxon>
        <taxon>Dikarya</taxon>
        <taxon>Basidiomycota</taxon>
        <taxon>Agaricomycotina</taxon>
        <taxon>Agaricomycetes</taxon>
        <taxon>Agaricomycetidae</taxon>
        <taxon>Agaricales</taxon>
        <taxon>Marasmiineae</taxon>
        <taxon>Mycenaceae</taxon>
        <taxon>Mycena</taxon>
    </lineage>
</organism>
<feature type="compositionally biased region" description="Basic residues" evidence="1">
    <location>
        <begin position="263"/>
        <end position="284"/>
    </location>
</feature>
<accession>A0AAD6TCC1</accession>
<sequence>MFSTSIPLRMKTMEMRLASSGRGCECGEGREKEGKEGGRGGERERDGDEDTEGDGRYQERDRDIPASHSRRRTPTAHTVTQIPKGRVTIRDCAARCPPPSAIPELDAEGIRMSPYARSPRLIPRRYLTTRARMWTAPRAQTHRHEGNADERSIRLWAVPVIASGKGREGRGQSVGEEGIASGEGDGEGGADERGGGVRGAHSREREREQKVEEVNRAERGEWTQERGKAGRQIDDRASTRPRYRGCMERRKERGTGEGDVNGGRKRKRKEQGRRTRIPNVRRRSRYADARQRGVERAMLPVAPMCLDQQGSVNRFFAYVNPTEESAKTAARVRAKEAVA</sequence>
<proteinExistence type="predicted"/>
<reference evidence="2" key="1">
    <citation type="submission" date="2023-03" db="EMBL/GenBank/DDBJ databases">
        <title>Massive genome expansion in bonnet fungi (Mycena s.s.) driven by repeated elements and novel gene families across ecological guilds.</title>
        <authorList>
            <consortium name="Lawrence Berkeley National Laboratory"/>
            <person name="Harder C.B."/>
            <person name="Miyauchi S."/>
            <person name="Viragh M."/>
            <person name="Kuo A."/>
            <person name="Thoen E."/>
            <person name="Andreopoulos B."/>
            <person name="Lu D."/>
            <person name="Skrede I."/>
            <person name="Drula E."/>
            <person name="Henrissat B."/>
            <person name="Morin E."/>
            <person name="Kohler A."/>
            <person name="Barry K."/>
            <person name="LaButti K."/>
            <person name="Morin E."/>
            <person name="Salamov A."/>
            <person name="Lipzen A."/>
            <person name="Mereny Z."/>
            <person name="Hegedus B."/>
            <person name="Baldrian P."/>
            <person name="Stursova M."/>
            <person name="Weitz H."/>
            <person name="Taylor A."/>
            <person name="Grigoriev I.V."/>
            <person name="Nagy L.G."/>
            <person name="Martin F."/>
            <person name="Kauserud H."/>
        </authorList>
    </citation>
    <scope>NUCLEOTIDE SEQUENCE</scope>
    <source>
        <strain evidence="2">CBHHK200</strain>
    </source>
</reference>
<evidence type="ECO:0000256" key="1">
    <source>
        <dbReference type="SAM" id="MobiDB-lite"/>
    </source>
</evidence>
<keyword evidence="3" id="KW-1185">Reference proteome</keyword>
<protein>
    <submittedName>
        <fullName evidence="2">Uncharacterized protein</fullName>
    </submittedName>
</protein>
<name>A0AAD6TCC1_9AGAR</name>